<keyword evidence="5" id="KW-0274">FAD</keyword>
<evidence type="ECO:0000256" key="9">
    <source>
        <dbReference type="ARBA" id="ARBA00023221"/>
    </source>
</evidence>
<evidence type="ECO:0000256" key="14">
    <source>
        <dbReference type="ARBA" id="ARBA00049744"/>
    </source>
</evidence>
<comment type="pathway">
    <text evidence="12">Steroid metabolism; cholesterol degradation.</text>
</comment>
<keyword evidence="8" id="KW-1207">Sterol metabolism</keyword>
<dbReference type="PANTHER" id="PTHR47470">
    <property type="entry name" value="CHOLESTEROL OXIDASE"/>
    <property type="match status" value="1"/>
</dbReference>
<organism evidence="18 19">
    <name type="scientific">Antrihabitans cavernicola</name>
    <dbReference type="NCBI Taxonomy" id="2495913"/>
    <lineage>
        <taxon>Bacteria</taxon>
        <taxon>Bacillati</taxon>
        <taxon>Actinomycetota</taxon>
        <taxon>Actinomycetes</taxon>
        <taxon>Mycobacteriales</taxon>
        <taxon>Nocardiaceae</taxon>
        <taxon>Antrihabitans</taxon>
    </lineage>
</organism>
<evidence type="ECO:0000256" key="11">
    <source>
        <dbReference type="ARBA" id="ARBA00038856"/>
    </source>
</evidence>
<keyword evidence="19" id="KW-1185">Reference proteome</keyword>
<accession>A0A5A7S411</accession>
<dbReference type="PANTHER" id="PTHR47470:SF1">
    <property type="entry name" value="FAD-DEPENDENT OXIDOREDUCTASE 2 FAD BINDING DOMAIN-CONTAINING PROTEIN"/>
    <property type="match status" value="1"/>
</dbReference>
<evidence type="ECO:0000256" key="12">
    <source>
        <dbReference type="ARBA" id="ARBA00049645"/>
    </source>
</evidence>
<dbReference type="InterPro" id="IPR052542">
    <property type="entry name" value="Cholesterol_Oxidase"/>
</dbReference>
<dbReference type="RefSeq" id="WP_149432619.1">
    <property type="nucleotide sequence ID" value="NZ_VLNY01000016.1"/>
</dbReference>
<dbReference type="GO" id="GO:0004769">
    <property type="term" value="F:steroid Delta-isomerase activity"/>
    <property type="evidence" value="ECO:0007669"/>
    <property type="project" value="UniProtKB-EC"/>
</dbReference>
<proteinExistence type="inferred from homology"/>
<keyword evidence="3" id="KW-0153">Cholesterol metabolism</keyword>
<gene>
    <name evidence="18" type="ORF">FOY51_23015</name>
</gene>
<protein>
    <recommendedName>
        <fullName evidence="14">Cholesterol oxidase</fullName>
        <ecNumber evidence="13">1.1.3.6</ecNumber>
        <ecNumber evidence="11">5.3.3.1</ecNumber>
    </recommendedName>
    <alternativeName>
        <fullName evidence="15">Cholesterol isomerase</fullName>
    </alternativeName>
</protein>
<feature type="domain" description="Glucose-methanol-choline oxidoreductase C-terminal" evidence="17">
    <location>
        <begin position="489"/>
        <end position="549"/>
    </location>
</feature>
<evidence type="ECO:0000256" key="10">
    <source>
        <dbReference type="ARBA" id="ARBA00023235"/>
    </source>
</evidence>
<evidence type="ECO:0000313" key="18">
    <source>
        <dbReference type="EMBL" id="KAA0018914.1"/>
    </source>
</evidence>
<comment type="cofactor">
    <cofactor evidence="1">
        <name>FAD</name>
        <dbReference type="ChEBI" id="CHEBI:57692"/>
    </cofactor>
</comment>
<keyword evidence="7" id="KW-0443">Lipid metabolism</keyword>
<keyword evidence="9" id="KW-0753">Steroid metabolism</keyword>
<evidence type="ECO:0000256" key="3">
    <source>
        <dbReference type="ARBA" id="ARBA00022548"/>
    </source>
</evidence>
<evidence type="ECO:0000256" key="8">
    <source>
        <dbReference type="ARBA" id="ARBA00023166"/>
    </source>
</evidence>
<dbReference type="InterPro" id="IPR000172">
    <property type="entry name" value="GMC_OxRdtase_N"/>
</dbReference>
<evidence type="ECO:0000313" key="19">
    <source>
        <dbReference type="Proteomes" id="UP000322244"/>
    </source>
</evidence>
<dbReference type="GO" id="GO:0050660">
    <property type="term" value="F:flavin adenine dinucleotide binding"/>
    <property type="evidence" value="ECO:0007669"/>
    <property type="project" value="InterPro"/>
</dbReference>
<evidence type="ECO:0000256" key="4">
    <source>
        <dbReference type="ARBA" id="ARBA00022630"/>
    </source>
</evidence>
<dbReference type="SUPFAM" id="SSF51905">
    <property type="entry name" value="FAD/NAD(P)-binding domain"/>
    <property type="match status" value="1"/>
</dbReference>
<dbReference type="AlphaFoldDB" id="A0A5A7S411"/>
<evidence type="ECO:0000256" key="15">
    <source>
        <dbReference type="ARBA" id="ARBA00049778"/>
    </source>
</evidence>
<dbReference type="Proteomes" id="UP000322244">
    <property type="component" value="Unassembled WGS sequence"/>
</dbReference>
<evidence type="ECO:0000256" key="6">
    <source>
        <dbReference type="ARBA" id="ARBA00023002"/>
    </source>
</evidence>
<evidence type="ECO:0000256" key="7">
    <source>
        <dbReference type="ARBA" id="ARBA00023098"/>
    </source>
</evidence>
<dbReference type="EMBL" id="VLNY01000016">
    <property type="protein sequence ID" value="KAA0018914.1"/>
    <property type="molecule type" value="Genomic_DNA"/>
</dbReference>
<evidence type="ECO:0000256" key="2">
    <source>
        <dbReference type="ARBA" id="ARBA00010790"/>
    </source>
</evidence>
<dbReference type="Pfam" id="PF05199">
    <property type="entry name" value="GMC_oxred_C"/>
    <property type="match status" value="1"/>
</dbReference>
<dbReference type="InterPro" id="IPR007867">
    <property type="entry name" value="GMC_OxRtase_C"/>
</dbReference>
<keyword evidence="6" id="KW-0560">Oxidoreductase</keyword>
<dbReference type="Gene3D" id="3.50.50.60">
    <property type="entry name" value="FAD/NAD(P)-binding domain"/>
    <property type="match status" value="3"/>
</dbReference>
<keyword evidence="10" id="KW-0413">Isomerase</keyword>
<dbReference type="GO" id="GO:0008203">
    <property type="term" value="P:cholesterol metabolic process"/>
    <property type="evidence" value="ECO:0007669"/>
    <property type="project" value="UniProtKB-KW"/>
</dbReference>
<feature type="domain" description="Glucose-methanol-choline oxidoreductase N-terminal" evidence="16">
    <location>
        <begin position="46"/>
        <end position="310"/>
    </location>
</feature>
<evidence type="ECO:0000256" key="1">
    <source>
        <dbReference type="ARBA" id="ARBA00001974"/>
    </source>
</evidence>
<reference evidence="18 19" key="1">
    <citation type="submission" date="2019-07" db="EMBL/GenBank/DDBJ databases">
        <title>Rhodococcus cavernicolus sp. nov., isolated from a cave.</title>
        <authorList>
            <person name="Lee S.D."/>
        </authorList>
    </citation>
    <scope>NUCLEOTIDE SEQUENCE [LARGE SCALE GENOMIC DNA]</scope>
    <source>
        <strain evidence="18 19">C1-24</strain>
    </source>
</reference>
<comment type="caution">
    <text evidence="18">The sequence shown here is derived from an EMBL/GenBank/DDBJ whole genome shotgun (WGS) entry which is preliminary data.</text>
</comment>
<dbReference type="GO" id="GO:0016995">
    <property type="term" value="F:cholesterol oxidase activity"/>
    <property type="evidence" value="ECO:0007669"/>
    <property type="project" value="UniProtKB-EC"/>
</dbReference>
<evidence type="ECO:0000256" key="5">
    <source>
        <dbReference type="ARBA" id="ARBA00022827"/>
    </source>
</evidence>
<keyword evidence="4" id="KW-0285">Flavoprotein</keyword>
<dbReference type="EC" id="5.3.3.1" evidence="11"/>
<dbReference type="InterPro" id="IPR036188">
    <property type="entry name" value="FAD/NAD-bd_sf"/>
</dbReference>
<dbReference type="OrthoDB" id="517968at2"/>
<evidence type="ECO:0000259" key="17">
    <source>
        <dbReference type="Pfam" id="PF05199"/>
    </source>
</evidence>
<dbReference type="EC" id="1.1.3.6" evidence="13"/>
<evidence type="ECO:0000259" key="16">
    <source>
        <dbReference type="Pfam" id="PF00732"/>
    </source>
</evidence>
<sequence>MKETAAALASPPEELADEYDVVIVGSGYGGAITAARLGIANATAEKGLTIAVFERGDEHPTGTFPESQESAATKLYSSLNPLGIFQVDRNKTVDVIRASGLGGTSLMNFNVAIIPDREVFLASWPRQFRDLVEQEPEGIGGLGEYYDRAAAMLGANRFVDGENLARDKVFGEIAKTAGAEVTPLNIAVNKEDRVTRYGVQRRQCPMHGGDGTGDNSFSKNTLMTNYLPMARHFGVELHPRLEVDRVEKLPDGRWQVTGVRRSGSRGTKTTPISVIAKTVVLSAGSLGTNAILLRSRERGLDLSSRIGKNFSGNGDNFAIAYNTDMRTDTQSWSTDEGPPRSGLMCGPSITVAMRFGADQPDLRKRFTVQDLSLPRALVDVFRLGLMGLAAAKYPEFRPAKVNRWRKDVQFNIDGAMNHSLGFLIMVHDNSDGELVLKKDGSVTIDWPGAPSERIYKDIDELLKPAVEAIGGTYIKNPWWANTLFGNHLITAHPLGGCATAETVAGGVVDHAGRVFRADGGIHDGLLVVDGSVLPRAIGVNPFLTISMFAERAADELRADLGLPRYDPELERDDR</sequence>
<dbReference type="Pfam" id="PF00732">
    <property type="entry name" value="GMC_oxred_N"/>
    <property type="match status" value="1"/>
</dbReference>
<comment type="similarity">
    <text evidence="2">Belongs to the GMC oxidoreductase family.</text>
</comment>
<name>A0A5A7S411_9NOCA</name>
<evidence type="ECO:0000256" key="13">
    <source>
        <dbReference type="ARBA" id="ARBA00049723"/>
    </source>
</evidence>